<dbReference type="PANTHER" id="PTHR12385:SF14">
    <property type="entry name" value="CHOLINE TRANSPORTER-LIKE 2"/>
    <property type="match status" value="1"/>
</dbReference>
<dbReference type="OrthoDB" id="420519at2759"/>
<dbReference type="GO" id="GO:0005886">
    <property type="term" value="C:plasma membrane"/>
    <property type="evidence" value="ECO:0007669"/>
    <property type="project" value="UniProtKB-SubCell"/>
</dbReference>
<evidence type="ECO:0000256" key="7">
    <source>
        <dbReference type="RuleBase" id="RU368066"/>
    </source>
</evidence>
<keyword evidence="4 7" id="KW-1133">Transmembrane helix</keyword>
<comment type="caution">
    <text evidence="8">The sequence shown here is derived from an EMBL/GenBank/DDBJ whole genome shotgun (WGS) entry which is preliminary data.</text>
</comment>
<protein>
    <recommendedName>
        <fullName evidence="7">Choline transporter-like protein</fullName>
    </recommendedName>
</protein>
<dbReference type="AlphaFoldDB" id="A0A813DG11"/>
<dbReference type="GO" id="GO:0022857">
    <property type="term" value="F:transmembrane transporter activity"/>
    <property type="evidence" value="ECO:0007669"/>
    <property type="project" value="UniProtKB-UniRule"/>
</dbReference>
<comment type="caution">
    <text evidence="7">Lacks conserved residue(s) required for the propagation of feature annotation.</text>
</comment>
<keyword evidence="3 7" id="KW-0812">Transmembrane</keyword>
<keyword evidence="6" id="KW-0325">Glycoprotein</keyword>
<feature type="transmembrane region" description="Helical" evidence="7">
    <location>
        <begin position="84"/>
        <end position="104"/>
    </location>
</feature>
<evidence type="ECO:0000256" key="4">
    <source>
        <dbReference type="ARBA" id="ARBA00022989"/>
    </source>
</evidence>
<dbReference type="InterPro" id="IPR007603">
    <property type="entry name" value="Choline_transptr-like"/>
</dbReference>
<comment type="similarity">
    <text evidence="2 7">Belongs to the CTL (choline transporter-like) family.</text>
</comment>
<feature type="transmembrane region" description="Helical" evidence="7">
    <location>
        <begin position="124"/>
        <end position="148"/>
    </location>
</feature>
<evidence type="ECO:0000256" key="1">
    <source>
        <dbReference type="ARBA" id="ARBA00004141"/>
    </source>
</evidence>
<dbReference type="PANTHER" id="PTHR12385">
    <property type="entry name" value="CHOLINE TRANSPORTER-LIKE (SLC FAMILY 44)"/>
    <property type="match status" value="1"/>
</dbReference>
<feature type="transmembrane region" description="Helical" evidence="7">
    <location>
        <begin position="28"/>
        <end position="46"/>
    </location>
</feature>
<keyword evidence="5 7" id="KW-0472">Membrane</keyword>
<dbReference type="EMBL" id="CAJNNV010001757">
    <property type="protein sequence ID" value="CAE8585751.1"/>
    <property type="molecule type" value="Genomic_DNA"/>
</dbReference>
<sequence length="239" mass="26947">MAGGWYLYEVYKNGILANLMSLEAQQHLFIGLGLLLVGCVMSCLAAKHRKGIDTATGCITASCDCIFEMPSILLEPFLSISCKVMLLGPLAYYFILLVSSGRMAQYWVDGVPFRRLVHSEEQKFYMAYTLFMFFWVMELIHSCSQYLLSFTAQRWYFTPYIEGMKGAMPCCMLLAGICNLFRYHIGTMAFGALLHMFGRGFKIFLKCMPRPKKGSNPVCCCCGEGCYALAGMLKKCAYM</sequence>
<feature type="non-terminal residue" evidence="8">
    <location>
        <position position="239"/>
    </location>
</feature>
<organism evidence="8 9">
    <name type="scientific">Polarella glacialis</name>
    <name type="common">Dinoflagellate</name>
    <dbReference type="NCBI Taxonomy" id="89957"/>
    <lineage>
        <taxon>Eukaryota</taxon>
        <taxon>Sar</taxon>
        <taxon>Alveolata</taxon>
        <taxon>Dinophyceae</taxon>
        <taxon>Suessiales</taxon>
        <taxon>Suessiaceae</taxon>
        <taxon>Polarella</taxon>
    </lineage>
</organism>
<evidence type="ECO:0000313" key="8">
    <source>
        <dbReference type="EMBL" id="CAE8585751.1"/>
    </source>
</evidence>
<evidence type="ECO:0000256" key="6">
    <source>
        <dbReference type="ARBA" id="ARBA00023180"/>
    </source>
</evidence>
<name>A0A813DG11_POLGL</name>
<evidence type="ECO:0000313" key="9">
    <source>
        <dbReference type="Proteomes" id="UP000654075"/>
    </source>
</evidence>
<dbReference type="Pfam" id="PF04515">
    <property type="entry name" value="Choline_transpo"/>
    <property type="match status" value="1"/>
</dbReference>
<proteinExistence type="inferred from homology"/>
<gene>
    <name evidence="8" type="ORF">PGLA1383_LOCUS4654</name>
</gene>
<evidence type="ECO:0000256" key="2">
    <source>
        <dbReference type="ARBA" id="ARBA00007168"/>
    </source>
</evidence>
<reference evidence="8" key="1">
    <citation type="submission" date="2021-02" db="EMBL/GenBank/DDBJ databases">
        <authorList>
            <person name="Dougan E. K."/>
            <person name="Rhodes N."/>
            <person name="Thang M."/>
            <person name="Chan C."/>
        </authorList>
    </citation>
    <scope>NUCLEOTIDE SEQUENCE</scope>
</reference>
<evidence type="ECO:0000256" key="5">
    <source>
        <dbReference type="ARBA" id="ARBA00023136"/>
    </source>
</evidence>
<comment type="subcellular location">
    <subcellularLocation>
        <location evidence="7">Cell membrane</location>
        <topology evidence="7">Multi-pass membrane protein</topology>
    </subcellularLocation>
    <subcellularLocation>
        <location evidence="1">Membrane</location>
        <topology evidence="1">Multi-pass membrane protein</topology>
    </subcellularLocation>
</comment>
<keyword evidence="9" id="KW-1185">Reference proteome</keyword>
<comment type="function">
    <text evidence="7">Choline transporter.</text>
</comment>
<evidence type="ECO:0000256" key="3">
    <source>
        <dbReference type="ARBA" id="ARBA00022692"/>
    </source>
</evidence>
<dbReference type="Proteomes" id="UP000654075">
    <property type="component" value="Unassembled WGS sequence"/>
</dbReference>
<accession>A0A813DG11</accession>